<name>I1ZIF9_SCHMD</name>
<dbReference type="GO" id="GO:0007165">
    <property type="term" value="P:signal transduction"/>
    <property type="evidence" value="ECO:0007669"/>
    <property type="project" value="TreeGrafter"/>
</dbReference>
<dbReference type="AlphaFoldDB" id="I1ZIF9"/>
<proteinExistence type="evidence at transcript level"/>
<dbReference type="PROSITE" id="PS50003">
    <property type="entry name" value="PH_DOMAIN"/>
    <property type="match status" value="1"/>
</dbReference>
<accession>I1ZIF9</accession>
<reference evidence="2" key="1">
    <citation type="journal article" date="2012" name="Genes Dev.">
        <title>A molecular wound response program associated with regeneration initiation in planarians.</title>
        <authorList>
            <person name="Wenemoser D."/>
            <person name="Lapan S.W."/>
            <person name="Wilkinson A.W."/>
            <person name="Bell G.W."/>
            <person name="Reddien P.W."/>
        </authorList>
    </citation>
    <scope>NUCLEOTIDE SEQUENCE</scope>
</reference>
<dbReference type="Pfam" id="PF00169">
    <property type="entry name" value="PH"/>
    <property type="match status" value="1"/>
</dbReference>
<evidence type="ECO:0000259" key="1">
    <source>
        <dbReference type="PROSITE" id="PS50003"/>
    </source>
</evidence>
<dbReference type="SMART" id="SM00233">
    <property type="entry name" value="PH"/>
    <property type="match status" value="1"/>
</dbReference>
<dbReference type="EMBL" id="JX010570">
    <property type="protein sequence ID" value="AFJ24813.1"/>
    <property type="molecule type" value="mRNA"/>
</dbReference>
<dbReference type="SUPFAM" id="SSF50729">
    <property type="entry name" value="PH domain-like"/>
    <property type="match status" value="1"/>
</dbReference>
<dbReference type="PANTHER" id="PTHR45960:SF2">
    <property type="entry name" value="PROTEIN DAUGHTER OF SEVENLESS"/>
    <property type="match status" value="1"/>
</dbReference>
<dbReference type="InterPro" id="IPR001849">
    <property type="entry name" value="PH_domain"/>
</dbReference>
<dbReference type="InterPro" id="IPR011993">
    <property type="entry name" value="PH-like_dom_sf"/>
</dbReference>
<dbReference type="GO" id="GO:0005737">
    <property type="term" value="C:cytoplasm"/>
    <property type="evidence" value="ECO:0007669"/>
    <property type="project" value="TreeGrafter"/>
</dbReference>
<sequence>MISIRRSSTTKQKLSVDRIYPLDPADYEIHKQGYLIKSPPLKKVRRSSLPIFQAKYRKRYFIIHTNNTNNKIYFDYFCKHEDLKYPKGSIDLNQITKISHPVHIEDQNRLLIETDNGSNRREYYLTSVNNDEDEMQSWIYHIKRFIQLE</sequence>
<organism evidence="2">
    <name type="scientific">Schmidtea mediterranea</name>
    <name type="common">Freshwater planarian flatworm</name>
    <dbReference type="NCBI Taxonomy" id="79327"/>
    <lineage>
        <taxon>Eukaryota</taxon>
        <taxon>Metazoa</taxon>
        <taxon>Spiralia</taxon>
        <taxon>Lophotrochozoa</taxon>
        <taxon>Platyhelminthes</taxon>
        <taxon>Rhabditophora</taxon>
        <taxon>Seriata</taxon>
        <taxon>Tricladida</taxon>
        <taxon>Continenticola</taxon>
        <taxon>Geoplanoidea</taxon>
        <taxon>Dugesiidae</taxon>
        <taxon>Schmidtea</taxon>
    </lineage>
</organism>
<dbReference type="Gene3D" id="2.30.29.30">
    <property type="entry name" value="Pleckstrin-homology domain (PH domain)/Phosphotyrosine-binding domain (PTB)"/>
    <property type="match status" value="1"/>
</dbReference>
<dbReference type="GO" id="GO:0035591">
    <property type="term" value="F:signaling adaptor activity"/>
    <property type="evidence" value="ECO:0007669"/>
    <property type="project" value="TreeGrafter"/>
</dbReference>
<dbReference type="InterPro" id="IPR046355">
    <property type="entry name" value="Gab1-4-like"/>
</dbReference>
<evidence type="ECO:0000313" key="2">
    <source>
        <dbReference type="EMBL" id="AFJ24813.1"/>
    </source>
</evidence>
<dbReference type="PANTHER" id="PTHR45960">
    <property type="entry name" value="GRB2-ASSOCIATED-BINDING PROTEIN"/>
    <property type="match status" value="1"/>
</dbReference>
<feature type="domain" description="PH" evidence="1">
    <location>
        <begin position="28"/>
        <end position="147"/>
    </location>
</feature>
<protein>
    <submittedName>
        <fullName evidence="2">GRB2 associated binding protein-1</fullName>
    </submittedName>
</protein>